<feature type="domain" description="Protein kinase" evidence="1">
    <location>
        <begin position="310"/>
        <end position="534"/>
    </location>
</feature>
<dbReference type="SMART" id="SM00220">
    <property type="entry name" value="S_TKc"/>
    <property type="match status" value="1"/>
</dbReference>
<name>A0A2J8A6E1_9CHLO</name>
<comment type="caution">
    <text evidence="2">The sequence shown here is derived from an EMBL/GenBank/DDBJ whole genome shotgun (WGS) entry which is preliminary data.</text>
</comment>
<dbReference type="GO" id="GO:0004672">
    <property type="term" value="F:protein kinase activity"/>
    <property type="evidence" value="ECO:0007669"/>
    <property type="project" value="InterPro"/>
</dbReference>
<dbReference type="Gene3D" id="1.10.510.10">
    <property type="entry name" value="Transferase(Phosphotransferase) domain 1"/>
    <property type="match status" value="1"/>
</dbReference>
<keyword evidence="3" id="KW-1185">Reference proteome</keyword>
<dbReference type="AlphaFoldDB" id="A0A2J8A6E1"/>
<gene>
    <name evidence="2" type="ORF">TSOC_005423</name>
</gene>
<accession>A0A2J8A6E1</accession>
<dbReference type="OrthoDB" id="541922at2759"/>
<dbReference type="InterPro" id="IPR000719">
    <property type="entry name" value="Prot_kinase_dom"/>
</dbReference>
<evidence type="ECO:0000259" key="1">
    <source>
        <dbReference type="SMART" id="SM00220"/>
    </source>
</evidence>
<organism evidence="2 3">
    <name type="scientific">Tetrabaena socialis</name>
    <dbReference type="NCBI Taxonomy" id="47790"/>
    <lineage>
        <taxon>Eukaryota</taxon>
        <taxon>Viridiplantae</taxon>
        <taxon>Chlorophyta</taxon>
        <taxon>core chlorophytes</taxon>
        <taxon>Chlorophyceae</taxon>
        <taxon>CS clade</taxon>
        <taxon>Chlamydomonadales</taxon>
        <taxon>Tetrabaenaceae</taxon>
        <taxon>Tetrabaena</taxon>
    </lineage>
</organism>
<proteinExistence type="predicted"/>
<dbReference type="Proteomes" id="UP000236333">
    <property type="component" value="Unassembled WGS sequence"/>
</dbReference>
<reference evidence="2 3" key="1">
    <citation type="journal article" date="2017" name="Mol. Biol. Evol.">
        <title>The 4-celled Tetrabaena socialis nuclear genome reveals the essential components for genetic control of cell number at the origin of multicellularity in the volvocine lineage.</title>
        <authorList>
            <person name="Featherston J."/>
            <person name="Arakaki Y."/>
            <person name="Hanschen E.R."/>
            <person name="Ferris P.J."/>
            <person name="Michod R.E."/>
            <person name="Olson B.J.S.C."/>
            <person name="Nozaki H."/>
            <person name="Durand P.M."/>
        </authorList>
    </citation>
    <scope>NUCLEOTIDE SEQUENCE [LARGE SCALE GENOMIC DNA]</scope>
    <source>
        <strain evidence="2 3">NIES-571</strain>
    </source>
</reference>
<dbReference type="SUPFAM" id="SSF56112">
    <property type="entry name" value="Protein kinase-like (PK-like)"/>
    <property type="match status" value="1"/>
</dbReference>
<protein>
    <recommendedName>
        <fullName evidence="1">Protein kinase domain-containing protein</fullName>
    </recommendedName>
</protein>
<dbReference type="GO" id="GO:0005524">
    <property type="term" value="F:ATP binding"/>
    <property type="evidence" value="ECO:0007669"/>
    <property type="project" value="InterPro"/>
</dbReference>
<dbReference type="InterPro" id="IPR011009">
    <property type="entry name" value="Kinase-like_dom_sf"/>
</dbReference>
<evidence type="ECO:0000313" key="3">
    <source>
        <dbReference type="Proteomes" id="UP000236333"/>
    </source>
</evidence>
<evidence type="ECO:0000313" key="2">
    <source>
        <dbReference type="EMBL" id="PNH08070.1"/>
    </source>
</evidence>
<sequence length="551" mass="59972">MAAWLQRLSTLRLTHDEQGTARGLMLHMSELERDAYLKDPPEVAEAAIRGLLREAVVTIPGVDFSEVFSSNLLQPALDAPPALADLPRFLAAPPVAQVPVSAGSSSAASPRIAQRFATASGRLARAVGYSLSAPLIFGAGKLWSLIAENTVVVTLLMELDAVLPASERIGLVAERDQGGPTSLMTVTSAGGRSLRPNGVLRDSAGLRMLAKWENGATKMHEAASDLYAKSAAWTPLYYGDIEYLPCFAAAGSQLQFFAIPRGGSRMQAPRPISPVLQLTFESDRAQAVLTTIKFYQLLRAQCTRYPNYVLMADRELRARHPNGFIRSLLFRTDEVAVRKRVAPWEEYVAWSGVEFAELQKLYDATKRSQGLVHALAGMPTLTDDRYSVDLIPLGRQPGYARPVTEDDARDMVHGLLHGLAAIHKAGFVHRDLRLDNTACSPNGRRWFLLDLETCAPAAQRPRDGFEPRGWPPGGLLVDGLYTCASDLFQLGRMVSEQCGSLVLSAEGKTFLNALQTTAAAQKLSAEQLLAHEWLQCQGETCRAAGAQPGER</sequence>
<dbReference type="EMBL" id="PGGS01000147">
    <property type="protein sequence ID" value="PNH08070.1"/>
    <property type="molecule type" value="Genomic_DNA"/>
</dbReference>